<evidence type="ECO:0000256" key="1">
    <source>
        <dbReference type="ARBA" id="ARBA00022598"/>
    </source>
</evidence>
<dbReference type="Pfam" id="PF00501">
    <property type="entry name" value="AMP-binding"/>
    <property type="match status" value="1"/>
</dbReference>
<keyword evidence="1 3" id="KW-0436">Ligase</keyword>
<dbReference type="PANTHER" id="PTHR43352:SF1">
    <property type="entry name" value="ANTHRANILATE--COA LIGASE"/>
    <property type="match status" value="1"/>
</dbReference>
<protein>
    <submittedName>
        <fullName evidence="3">CoA ligase</fullName>
    </submittedName>
</protein>
<dbReference type="PROSITE" id="PS00455">
    <property type="entry name" value="AMP_BINDING"/>
    <property type="match status" value="1"/>
</dbReference>
<dbReference type="OrthoDB" id="9766486at2"/>
<dbReference type="GO" id="GO:0044550">
    <property type="term" value="P:secondary metabolite biosynthetic process"/>
    <property type="evidence" value="ECO:0007669"/>
    <property type="project" value="TreeGrafter"/>
</dbReference>
<name>A0A2S5DJV3_9NEIS</name>
<comment type="caution">
    <text evidence="3">The sequence shown here is derived from an EMBL/GenBank/DDBJ whole genome shotgun (WGS) entry which is preliminary data.</text>
</comment>
<dbReference type="Proteomes" id="UP000237082">
    <property type="component" value="Unassembled WGS sequence"/>
</dbReference>
<dbReference type="InterPro" id="IPR020845">
    <property type="entry name" value="AMP-binding_CS"/>
</dbReference>
<dbReference type="AlphaFoldDB" id="A0A2S5DJV3"/>
<dbReference type="InterPro" id="IPR000873">
    <property type="entry name" value="AMP-dep_synth/lig_dom"/>
</dbReference>
<organism evidence="3 4">
    <name type="scientific">Chromobacterium alticapitis</name>
    <dbReference type="NCBI Taxonomy" id="2073169"/>
    <lineage>
        <taxon>Bacteria</taxon>
        <taxon>Pseudomonadati</taxon>
        <taxon>Pseudomonadota</taxon>
        <taxon>Betaproteobacteria</taxon>
        <taxon>Neisseriales</taxon>
        <taxon>Chromobacteriaceae</taxon>
        <taxon>Chromobacterium</taxon>
    </lineage>
</organism>
<keyword evidence="4" id="KW-1185">Reference proteome</keyword>
<dbReference type="InterPro" id="IPR042099">
    <property type="entry name" value="ANL_N_sf"/>
</dbReference>
<feature type="domain" description="AMP-dependent synthetase/ligase" evidence="2">
    <location>
        <begin position="57"/>
        <end position="401"/>
    </location>
</feature>
<accession>A0A2S5DJV3</accession>
<gene>
    <name evidence="3" type="ORF">C2I19_05280</name>
</gene>
<sequence>MELDEDDLGQAYLSACDPRLNPEQAIALAERLIESLRRPAAVQPETVNLAERLIARRRDSDRPSFQGPGFQLSYRQLDRAVRRQAAWMERAGAKAGDRVLIALDDGPELAVTFFAALAVGALPVAVNPRLDAAAIAHLLADARPALCFAHTAQAALWPAAPGLQLLDADAHLDWLAEAHADDGWNRFAAQPAEAPVLIQYTSGSTGQPKGVVHSARSVLAACEHFAAGRLGLGENDVLYSVPKSFFGYGMGNSLFFPLYLGASAVLDSQWPSVDRVRAMLRQYRPTALFAVPTLYRMLLDQGLETGELSVRLAFSAGAPLPPATAARWKQRHGFDLHDGIGATEMCHIFATSYPDALQPGKVGRMLPGWQARIVDADGQPVADGECGVLLVKSPSMALGYWQRPDDQAERFVDGWYRTGDLFSQDADGLLAFHGREDDRFKVYGRWVVPVEIENLLGNLLPELSECYLVAGRDLDGEDRPVLFVRGHAAEEDLVRLVRAALEAHLESYKRPARIAVPADIPVNRNGKPDRRALSRLAGLLLRSQSETQAC</sequence>
<dbReference type="Gene3D" id="3.40.50.12780">
    <property type="entry name" value="N-terminal domain of ligase-like"/>
    <property type="match status" value="1"/>
</dbReference>
<dbReference type="InterPro" id="IPR013785">
    <property type="entry name" value="Aldolase_TIM"/>
</dbReference>
<dbReference type="Gene3D" id="3.20.20.70">
    <property type="entry name" value="Aldolase class I"/>
    <property type="match status" value="1"/>
</dbReference>
<reference evidence="4" key="1">
    <citation type="submission" date="2018-02" db="EMBL/GenBank/DDBJ databases">
        <authorList>
            <person name="O'Hara-Hanley K."/>
            <person name="Soby S."/>
        </authorList>
    </citation>
    <scope>NUCLEOTIDE SEQUENCE [LARGE SCALE GENOMIC DNA]</scope>
    <source>
        <strain evidence="4">MWU14-2602</strain>
    </source>
</reference>
<dbReference type="EMBL" id="PQWB01000017">
    <property type="protein sequence ID" value="POZ63324.1"/>
    <property type="molecule type" value="Genomic_DNA"/>
</dbReference>
<dbReference type="PANTHER" id="PTHR43352">
    <property type="entry name" value="ACETYL-COA SYNTHETASE"/>
    <property type="match status" value="1"/>
</dbReference>
<dbReference type="InterPro" id="IPR045851">
    <property type="entry name" value="AMP-bd_C_sf"/>
</dbReference>
<evidence type="ECO:0000259" key="2">
    <source>
        <dbReference type="Pfam" id="PF00501"/>
    </source>
</evidence>
<evidence type="ECO:0000313" key="4">
    <source>
        <dbReference type="Proteomes" id="UP000237082"/>
    </source>
</evidence>
<dbReference type="SUPFAM" id="SSF56801">
    <property type="entry name" value="Acetyl-CoA synthetase-like"/>
    <property type="match status" value="1"/>
</dbReference>
<proteinExistence type="predicted"/>
<dbReference type="GO" id="GO:0016878">
    <property type="term" value="F:acid-thiol ligase activity"/>
    <property type="evidence" value="ECO:0007669"/>
    <property type="project" value="TreeGrafter"/>
</dbReference>
<dbReference type="Gene3D" id="3.30.300.30">
    <property type="match status" value="1"/>
</dbReference>
<evidence type="ECO:0000313" key="3">
    <source>
        <dbReference type="EMBL" id="POZ63324.1"/>
    </source>
</evidence>